<dbReference type="AlphaFoldDB" id="A0AAF1KPC7"/>
<dbReference type="Pfam" id="PF03401">
    <property type="entry name" value="TctC"/>
    <property type="match status" value="1"/>
</dbReference>
<name>A0AAF1KPC7_9PROT</name>
<feature type="signal peptide" evidence="2">
    <location>
        <begin position="1"/>
        <end position="22"/>
    </location>
</feature>
<organism evidence="3 4">
    <name type="scientific">Plastoroseomonas arctica</name>
    <dbReference type="NCBI Taxonomy" id="1509237"/>
    <lineage>
        <taxon>Bacteria</taxon>
        <taxon>Pseudomonadati</taxon>
        <taxon>Pseudomonadota</taxon>
        <taxon>Alphaproteobacteria</taxon>
        <taxon>Acetobacterales</taxon>
        <taxon>Acetobacteraceae</taxon>
        <taxon>Plastoroseomonas</taxon>
    </lineage>
</organism>
<evidence type="ECO:0000256" key="2">
    <source>
        <dbReference type="SAM" id="SignalP"/>
    </source>
</evidence>
<dbReference type="InterPro" id="IPR042100">
    <property type="entry name" value="Bug_dom1"/>
</dbReference>
<evidence type="ECO:0000313" key="4">
    <source>
        <dbReference type="Proteomes" id="UP001196068"/>
    </source>
</evidence>
<evidence type="ECO:0000313" key="3">
    <source>
        <dbReference type="EMBL" id="MBR0655738.1"/>
    </source>
</evidence>
<dbReference type="InterPro" id="IPR005064">
    <property type="entry name" value="BUG"/>
</dbReference>
<feature type="chain" id="PRO_5041926896" evidence="2">
    <location>
        <begin position="23"/>
        <end position="327"/>
    </location>
</feature>
<dbReference type="SUPFAM" id="SSF53850">
    <property type="entry name" value="Periplasmic binding protein-like II"/>
    <property type="match status" value="1"/>
</dbReference>
<dbReference type="RefSeq" id="WP_211874576.1">
    <property type="nucleotide sequence ID" value="NZ_JAAEDH010000012.1"/>
</dbReference>
<dbReference type="Gene3D" id="3.40.190.10">
    <property type="entry name" value="Periplasmic binding protein-like II"/>
    <property type="match status" value="1"/>
</dbReference>
<keyword evidence="2" id="KW-0732">Signal</keyword>
<dbReference type="CDD" id="cd07012">
    <property type="entry name" value="PBP2_Bug_TTT"/>
    <property type="match status" value="1"/>
</dbReference>
<accession>A0AAF1KPC7</accession>
<reference evidence="3" key="1">
    <citation type="submission" date="2020-01" db="EMBL/GenBank/DDBJ databases">
        <authorList>
            <person name="Rat A."/>
        </authorList>
    </citation>
    <scope>NUCLEOTIDE SEQUENCE</scope>
    <source>
        <strain evidence="3">LMG 28251</strain>
    </source>
</reference>
<dbReference type="Proteomes" id="UP001196068">
    <property type="component" value="Unassembled WGS sequence"/>
</dbReference>
<dbReference type="Gene3D" id="3.40.190.150">
    <property type="entry name" value="Bordetella uptake gene, domain 1"/>
    <property type="match status" value="1"/>
</dbReference>
<protein>
    <submittedName>
        <fullName evidence="3">Tripartite tricarboxylate transporter substrate binding protein</fullName>
    </submittedName>
</protein>
<sequence length="327" mass="34691">MTIARRAALALPFLAAPAIARAQSTWRPTQPVRIVVPAAPAGTSDIAGRLVGAHLQQAWGVNVVVENRSGAGGIIGTQEVLRAPADGHTILSGNIGPQAIAYSLFRNLPFRPEQFQPVAGVVKGPNVLVVHPSVPANSLPELVAHLKRNPGRLSYGSPGVGQSPHLTGVWFNQATGTEAIHIPYRGAGPAMVELVAGNIQYMWDNLSSGIQQVRAGTVRALAVSSAERNAELPDLPAARETMPELAQFDVNTWFGMFYSSAVPNAATQALNEAMRAMDATDAMKARLVQMGGVSLYGSVPDFTAFVQAEIVKWRAVIQREGLQLDAT</sequence>
<evidence type="ECO:0000256" key="1">
    <source>
        <dbReference type="ARBA" id="ARBA00006987"/>
    </source>
</evidence>
<dbReference type="PANTHER" id="PTHR42928:SF5">
    <property type="entry name" value="BLR1237 PROTEIN"/>
    <property type="match status" value="1"/>
</dbReference>
<comment type="similarity">
    <text evidence="1">Belongs to the UPF0065 (bug) family.</text>
</comment>
<keyword evidence="4" id="KW-1185">Reference proteome</keyword>
<gene>
    <name evidence="3" type="ORF">GXW79_11690</name>
</gene>
<dbReference type="EMBL" id="JAAEDH010000012">
    <property type="protein sequence ID" value="MBR0655738.1"/>
    <property type="molecule type" value="Genomic_DNA"/>
</dbReference>
<proteinExistence type="inferred from homology"/>
<dbReference type="PANTHER" id="PTHR42928">
    <property type="entry name" value="TRICARBOXYLATE-BINDING PROTEIN"/>
    <property type="match status" value="1"/>
</dbReference>
<comment type="caution">
    <text evidence="3">The sequence shown here is derived from an EMBL/GenBank/DDBJ whole genome shotgun (WGS) entry which is preliminary data.</text>
</comment>
<dbReference type="PIRSF" id="PIRSF017082">
    <property type="entry name" value="YflP"/>
    <property type="match status" value="1"/>
</dbReference>
<reference evidence="3" key="2">
    <citation type="journal article" date="2021" name="Syst. Appl. Microbiol.">
        <title>Roseomonas hellenica sp. nov., isolated from roots of wild-growing Alkanna tinctoria.</title>
        <authorList>
            <person name="Rat A."/>
            <person name="Naranjo H.D."/>
            <person name="Lebbe L."/>
            <person name="Cnockaert M."/>
            <person name="Krigas N."/>
            <person name="Grigoriadou K."/>
            <person name="Maloupa E."/>
            <person name="Willems A."/>
        </authorList>
    </citation>
    <scope>NUCLEOTIDE SEQUENCE</scope>
    <source>
        <strain evidence="3">LMG 28251</strain>
    </source>
</reference>